<dbReference type="AlphaFoldDB" id="A0A1Y2F254"/>
<proteinExistence type="predicted"/>
<keyword evidence="2" id="KW-1185">Reference proteome</keyword>
<dbReference type="Proteomes" id="UP000193920">
    <property type="component" value="Unassembled WGS sequence"/>
</dbReference>
<sequence length="278" mass="33117">MFKLPTYDQIMNTKEEENNDALYRGNVKLITPTMTYEIPRINFIKVKESEFGIAFIKEKKDEMEWSHNDKYVEEFVVNLLKNKGTNFQFKFPKGTIEEKEYILQELKKLHMKEYFESTALGINWKRLLSLHSYYKDVLSNDFLCNKLSEIWIRAFNKALELYIYAGNFEITYNGKIALNNKDITKDVLSLNGKNEDFIDDSNLLINFCLYCDINKYWDKVYQGIVVMLCSQNESYPWQKNILMKGEVCNNNNNNCCFQSTYHRHFKFNLVDYLNHLMP</sequence>
<evidence type="ECO:0000313" key="1">
    <source>
        <dbReference type="EMBL" id="ORY77933.1"/>
    </source>
</evidence>
<protein>
    <submittedName>
        <fullName evidence="1">Uncharacterized protein</fullName>
    </submittedName>
</protein>
<comment type="caution">
    <text evidence="1">The sequence shown here is derived from an EMBL/GenBank/DDBJ whole genome shotgun (WGS) entry which is preliminary data.</text>
</comment>
<dbReference type="OrthoDB" id="2129741at2759"/>
<name>A0A1Y2F254_9FUNG</name>
<reference evidence="1 2" key="1">
    <citation type="submission" date="2016-08" db="EMBL/GenBank/DDBJ databases">
        <title>A Parts List for Fungal Cellulosomes Revealed by Comparative Genomics.</title>
        <authorList>
            <consortium name="DOE Joint Genome Institute"/>
            <person name="Haitjema C.H."/>
            <person name="Gilmore S.P."/>
            <person name="Henske J.K."/>
            <person name="Solomon K.V."/>
            <person name="De Groot R."/>
            <person name="Kuo A."/>
            <person name="Mondo S.J."/>
            <person name="Salamov A.A."/>
            <person name="Labutti K."/>
            <person name="Zhao Z."/>
            <person name="Chiniquy J."/>
            <person name="Barry K."/>
            <person name="Brewer H.M."/>
            <person name="Purvine S.O."/>
            <person name="Wright A.T."/>
            <person name="Boxma B."/>
            <person name="Van Alen T."/>
            <person name="Hackstein J.H."/>
            <person name="Baker S.E."/>
            <person name="Grigoriev I.V."/>
            <person name="O'Malley M.A."/>
        </authorList>
    </citation>
    <scope>NUCLEOTIDE SEQUENCE [LARGE SCALE GENOMIC DNA]</scope>
    <source>
        <strain evidence="1 2">G1</strain>
    </source>
</reference>
<accession>A0A1Y2F254</accession>
<evidence type="ECO:0000313" key="2">
    <source>
        <dbReference type="Proteomes" id="UP000193920"/>
    </source>
</evidence>
<gene>
    <name evidence="1" type="ORF">LY90DRAFT_698454</name>
</gene>
<dbReference type="EMBL" id="MCOG01000018">
    <property type="protein sequence ID" value="ORY77933.1"/>
    <property type="molecule type" value="Genomic_DNA"/>
</dbReference>
<organism evidence="1 2">
    <name type="scientific">Neocallimastix californiae</name>
    <dbReference type="NCBI Taxonomy" id="1754190"/>
    <lineage>
        <taxon>Eukaryota</taxon>
        <taxon>Fungi</taxon>
        <taxon>Fungi incertae sedis</taxon>
        <taxon>Chytridiomycota</taxon>
        <taxon>Chytridiomycota incertae sedis</taxon>
        <taxon>Neocallimastigomycetes</taxon>
        <taxon>Neocallimastigales</taxon>
        <taxon>Neocallimastigaceae</taxon>
        <taxon>Neocallimastix</taxon>
    </lineage>
</organism>